<name>A0A9P0ARG2_BRAAE</name>
<dbReference type="Proteomes" id="UP001154078">
    <property type="component" value="Chromosome 1"/>
</dbReference>
<protein>
    <recommendedName>
        <fullName evidence="12">Cathepsin L</fullName>
    </recommendedName>
</protein>
<dbReference type="InterPro" id="IPR025661">
    <property type="entry name" value="Pept_asp_AS"/>
</dbReference>
<dbReference type="SMART" id="SM00645">
    <property type="entry name" value="Pept_C1"/>
    <property type="match status" value="1"/>
</dbReference>
<sequence length="322" mass="36446">MKIYILLACLAVAVSANTQNQWKHFKQTHKKSYRSLIEERLRYQIFSTNLEKIEQHNVKFEQGLTTYKLGINKFADWTEKEFLAFLTPKRPAKRNPSDKVFKSNETIPSEFDWRTKGAVLDYVKDQGQCGSCWSFSVTGALESHNQIKTGKLISLSEQDLLDCSGSYGNYGCAGGFMSFGFFYTRDNGIMSTEDYPYDVVQKECRHNKSKVVVQNSKGVVWIDANSEEDMRRAVGTVGPVSVGFHSTANMQLYSSGIFTDSTCNKNRQNHEMVVIGYGTEADTDYWIVRNSWGESWGEKGYFRVIAGRNLCGIASTSVYPAL</sequence>
<keyword evidence="2" id="KW-0645">Protease</keyword>
<dbReference type="GO" id="GO:0006508">
    <property type="term" value="P:proteolysis"/>
    <property type="evidence" value="ECO:0007669"/>
    <property type="project" value="UniProtKB-KW"/>
</dbReference>
<evidence type="ECO:0000256" key="2">
    <source>
        <dbReference type="ARBA" id="ARBA00022670"/>
    </source>
</evidence>
<dbReference type="GO" id="GO:0008234">
    <property type="term" value="F:cysteine-type peptidase activity"/>
    <property type="evidence" value="ECO:0007669"/>
    <property type="project" value="UniProtKB-KW"/>
</dbReference>
<dbReference type="PRINTS" id="PR00705">
    <property type="entry name" value="PAPAIN"/>
</dbReference>
<dbReference type="InterPro" id="IPR000169">
    <property type="entry name" value="Pept_cys_AS"/>
</dbReference>
<dbReference type="Pfam" id="PF08246">
    <property type="entry name" value="Inhibitor_I29"/>
    <property type="match status" value="1"/>
</dbReference>
<evidence type="ECO:0000256" key="6">
    <source>
        <dbReference type="ARBA" id="ARBA00023157"/>
    </source>
</evidence>
<keyword evidence="11" id="KW-1185">Reference proteome</keyword>
<proteinExistence type="inferred from homology"/>
<dbReference type="SUPFAM" id="SSF54001">
    <property type="entry name" value="Cysteine proteinases"/>
    <property type="match status" value="1"/>
</dbReference>
<evidence type="ECO:0000256" key="5">
    <source>
        <dbReference type="ARBA" id="ARBA00023145"/>
    </source>
</evidence>
<dbReference type="OrthoDB" id="10253408at2759"/>
<dbReference type="PANTHER" id="PTHR12411">
    <property type="entry name" value="CYSTEINE PROTEASE FAMILY C1-RELATED"/>
    <property type="match status" value="1"/>
</dbReference>
<keyword evidence="3" id="KW-0378">Hydrolase</keyword>
<dbReference type="PROSITE" id="PS00139">
    <property type="entry name" value="THIOL_PROTEASE_CYS"/>
    <property type="match status" value="1"/>
</dbReference>
<dbReference type="SMART" id="SM00848">
    <property type="entry name" value="Inhibitor_I29"/>
    <property type="match status" value="1"/>
</dbReference>
<keyword evidence="5" id="KW-0865">Zymogen</keyword>
<gene>
    <name evidence="10" type="ORF">MELIAE_LOCUS97</name>
</gene>
<evidence type="ECO:0000259" key="8">
    <source>
        <dbReference type="SMART" id="SM00645"/>
    </source>
</evidence>
<keyword evidence="6" id="KW-1015">Disulfide bond</keyword>
<evidence type="ECO:0000256" key="4">
    <source>
        <dbReference type="ARBA" id="ARBA00022807"/>
    </source>
</evidence>
<dbReference type="FunFam" id="3.90.70.10:FF:000109">
    <property type="entry name" value="Cysteine protease"/>
    <property type="match status" value="1"/>
</dbReference>
<dbReference type="PROSITE" id="PS00640">
    <property type="entry name" value="THIOL_PROTEASE_ASN"/>
    <property type="match status" value="1"/>
</dbReference>
<feature type="chain" id="PRO_5040354378" description="Cathepsin L" evidence="7">
    <location>
        <begin position="17"/>
        <end position="322"/>
    </location>
</feature>
<evidence type="ECO:0000259" key="9">
    <source>
        <dbReference type="SMART" id="SM00848"/>
    </source>
</evidence>
<reference evidence="10" key="1">
    <citation type="submission" date="2021-12" db="EMBL/GenBank/DDBJ databases">
        <authorList>
            <person name="King R."/>
        </authorList>
    </citation>
    <scope>NUCLEOTIDE SEQUENCE</scope>
</reference>
<dbReference type="InterPro" id="IPR039417">
    <property type="entry name" value="Peptidase_C1A_papain-like"/>
</dbReference>
<dbReference type="EMBL" id="OV121132">
    <property type="protein sequence ID" value="CAH0545770.1"/>
    <property type="molecule type" value="Genomic_DNA"/>
</dbReference>
<dbReference type="InterPro" id="IPR038765">
    <property type="entry name" value="Papain-like_cys_pep_sf"/>
</dbReference>
<accession>A0A9P0ARG2</accession>
<evidence type="ECO:0000313" key="11">
    <source>
        <dbReference type="Proteomes" id="UP001154078"/>
    </source>
</evidence>
<evidence type="ECO:0000313" key="10">
    <source>
        <dbReference type="EMBL" id="CAH0545770.1"/>
    </source>
</evidence>
<evidence type="ECO:0008006" key="12">
    <source>
        <dbReference type="Google" id="ProtNLM"/>
    </source>
</evidence>
<evidence type="ECO:0000256" key="1">
    <source>
        <dbReference type="ARBA" id="ARBA00008455"/>
    </source>
</evidence>
<feature type="signal peptide" evidence="7">
    <location>
        <begin position="1"/>
        <end position="16"/>
    </location>
</feature>
<feature type="domain" description="Peptidase C1A papain C-terminal" evidence="8">
    <location>
        <begin position="107"/>
        <end position="321"/>
    </location>
</feature>
<organism evidence="10 11">
    <name type="scientific">Brassicogethes aeneus</name>
    <name type="common">Rape pollen beetle</name>
    <name type="synonym">Meligethes aeneus</name>
    <dbReference type="NCBI Taxonomy" id="1431903"/>
    <lineage>
        <taxon>Eukaryota</taxon>
        <taxon>Metazoa</taxon>
        <taxon>Ecdysozoa</taxon>
        <taxon>Arthropoda</taxon>
        <taxon>Hexapoda</taxon>
        <taxon>Insecta</taxon>
        <taxon>Pterygota</taxon>
        <taxon>Neoptera</taxon>
        <taxon>Endopterygota</taxon>
        <taxon>Coleoptera</taxon>
        <taxon>Polyphaga</taxon>
        <taxon>Cucujiformia</taxon>
        <taxon>Nitidulidae</taxon>
        <taxon>Meligethinae</taxon>
        <taxon>Brassicogethes</taxon>
    </lineage>
</organism>
<dbReference type="AlphaFoldDB" id="A0A9P0ARG2"/>
<dbReference type="CDD" id="cd02248">
    <property type="entry name" value="Peptidase_C1A"/>
    <property type="match status" value="1"/>
</dbReference>
<keyword evidence="4" id="KW-0788">Thiol protease</keyword>
<dbReference type="InterPro" id="IPR013201">
    <property type="entry name" value="Prot_inhib_I29"/>
</dbReference>
<dbReference type="Gene3D" id="3.90.70.10">
    <property type="entry name" value="Cysteine proteinases"/>
    <property type="match status" value="1"/>
</dbReference>
<dbReference type="Pfam" id="PF00112">
    <property type="entry name" value="Peptidase_C1"/>
    <property type="match status" value="1"/>
</dbReference>
<evidence type="ECO:0000256" key="3">
    <source>
        <dbReference type="ARBA" id="ARBA00022801"/>
    </source>
</evidence>
<feature type="domain" description="Cathepsin propeptide inhibitor" evidence="9">
    <location>
        <begin position="22"/>
        <end position="82"/>
    </location>
</feature>
<comment type="similarity">
    <text evidence="1">Belongs to the peptidase C1 family.</text>
</comment>
<evidence type="ECO:0000256" key="7">
    <source>
        <dbReference type="SAM" id="SignalP"/>
    </source>
</evidence>
<keyword evidence="7" id="KW-0732">Signal</keyword>
<dbReference type="InterPro" id="IPR013128">
    <property type="entry name" value="Peptidase_C1A"/>
</dbReference>
<dbReference type="InterPro" id="IPR000668">
    <property type="entry name" value="Peptidase_C1A_C"/>
</dbReference>